<organism evidence="2 3">
    <name type="scientific">Lentinula lateritia</name>
    <dbReference type="NCBI Taxonomy" id="40482"/>
    <lineage>
        <taxon>Eukaryota</taxon>
        <taxon>Fungi</taxon>
        <taxon>Dikarya</taxon>
        <taxon>Basidiomycota</taxon>
        <taxon>Agaricomycotina</taxon>
        <taxon>Agaricomycetes</taxon>
        <taxon>Agaricomycetidae</taxon>
        <taxon>Agaricales</taxon>
        <taxon>Marasmiineae</taxon>
        <taxon>Omphalotaceae</taxon>
        <taxon>Lentinula</taxon>
    </lineage>
</organism>
<evidence type="ECO:0000256" key="1">
    <source>
        <dbReference type="SAM" id="MobiDB-lite"/>
    </source>
</evidence>
<gene>
    <name evidence="2" type="ORF">C8R41DRAFT_857246</name>
</gene>
<dbReference type="EMBL" id="JANVFT010000118">
    <property type="protein sequence ID" value="KAJ4466067.1"/>
    <property type="molecule type" value="Genomic_DNA"/>
</dbReference>
<proteinExistence type="predicted"/>
<feature type="compositionally biased region" description="Low complexity" evidence="1">
    <location>
        <begin position="36"/>
        <end position="45"/>
    </location>
</feature>
<sequence>MSLTTSPTSQPQEQKERRSAPPPPIQTKRRKPPAIPVGRSPAGSVSPGGSGVTFTAIKSSGVSSPLGR</sequence>
<feature type="compositionally biased region" description="Polar residues" evidence="1">
    <location>
        <begin position="1"/>
        <end position="12"/>
    </location>
</feature>
<dbReference type="Proteomes" id="UP001150217">
    <property type="component" value="Unassembled WGS sequence"/>
</dbReference>
<keyword evidence="3" id="KW-1185">Reference proteome</keyword>
<accession>A0ABQ8UYQ4</accession>
<feature type="compositionally biased region" description="Polar residues" evidence="1">
    <location>
        <begin position="56"/>
        <end position="68"/>
    </location>
</feature>
<evidence type="ECO:0000313" key="3">
    <source>
        <dbReference type="Proteomes" id="UP001150217"/>
    </source>
</evidence>
<name>A0ABQ8UYQ4_9AGAR</name>
<protein>
    <submittedName>
        <fullName evidence="2">Uncharacterized protein</fullName>
    </submittedName>
</protein>
<comment type="caution">
    <text evidence="2">The sequence shown here is derived from an EMBL/GenBank/DDBJ whole genome shotgun (WGS) entry which is preliminary data.</text>
</comment>
<feature type="region of interest" description="Disordered" evidence="1">
    <location>
        <begin position="1"/>
        <end position="68"/>
    </location>
</feature>
<evidence type="ECO:0000313" key="2">
    <source>
        <dbReference type="EMBL" id="KAJ4466067.1"/>
    </source>
</evidence>
<reference evidence="2" key="1">
    <citation type="submission" date="2022-08" db="EMBL/GenBank/DDBJ databases">
        <title>A Global Phylogenomic Analysis of the Shiitake Genus Lentinula.</title>
        <authorList>
            <consortium name="DOE Joint Genome Institute"/>
            <person name="Sierra-Patev S."/>
            <person name="Min B."/>
            <person name="Naranjo-Ortiz M."/>
            <person name="Looney B."/>
            <person name="Konkel Z."/>
            <person name="Slot J.C."/>
            <person name="Sakamoto Y."/>
            <person name="Steenwyk J.L."/>
            <person name="Rokas A."/>
            <person name="Carro J."/>
            <person name="Camarero S."/>
            <person name="Ferreira P."/>
            <person name="Molpeceres G."/>
            <person name="Ruiz-Duenas F.J."/>
            <person name="Serrano A."/>
            <person name="Henrissat B."/>
            <person name="Drula E."/>
            <person name="Hughes K.W."/>
            <person name="Mata J.L."/>
            <person name="Ishikawa N.K."/>
            <person name="Vargas-Isla R."/>
            <person name="Ushijima S."/>
            <person name="Smith C.A."/>
            <person name="Ahrendt S."/>
            <person name="Andreopoulos W."/>
            <person name="He G."/>
            <person name="Labutti K."/>
            <person name="Lipzen A."/>
            <person name="Ng V."/>
            <person name="Riley R."/>
            <person name="Sandor L."/>
            <person name="Barry K."/>
            <person name="Martinez A.T."/>
            <person name="Xiao Y."/>
            <person name="Gibbons J.G."/>
            <person name="Terashima K."/>
            <person name="Grigoriev I.V."/>
            <person name="Hibbett D.S."/>
        </authorList>
    </citation>
    <scope>NUCLEOTIDE SEQUENCE</scope>
    <source>
        <strain evidence="2">RHP3577 ss4</strain>
    </source>
</reference>